<gene>
    <name evidence="2" type="ORF">Bhyg_08727</name>
</gene>
<comment type="caution">
    <text evidence="2">The sequence shown here is derived from an EMBL/GenBank/DDBJ whole genome shotgun (WGS) entry which is preliminary data.</text>
</comment>
<evidence type="ECO:0000256" key="1">
    <source>
        <dbReference type="SAM" id="MobiDB-lite"/>
    </source>
</evidence>
<feature type="compositionally biased region" description="Basic and acidic residues" evidence="1">
    <location>
        <begin position="60"/>
        <end position="77"/>
    </location>
</feature>
<reference evidence="2" key="1">
    <citation type="submission" date="2022-07" db="EMBL/GenBank/DDBJ databases">
        <authorList>
            <person name="Trinca V."/>
            <person name="Uliana J.V.C."/>
            <person name="Torres T.T."/>
            <person name="Ward R.J."/>
            <person name="Monesi N."/>
        </authorList>
    </citation>
    <scope>NUCLEOTIDE SEQUENCE</scope>
    <source>
        <strain evidence="2">HSMRA1968</strain>
        <tissue evidence="2">Whole embryos</tissue>
    </source>
</reference>
<protein>
    <submittedName>
        <fullName evidence="2">Uncharacterized protein</fullName>
    </submittedName>
</protein>
<dbReference type="EMBL" id="WJQU01000002">
    <property type="protein sequence ID" value="KAJ6643762.1"/>
    <property type="molecule type" value="Genomic_DNA"/>
</dbReference>
<feature type="compositionally biased region" description="Polar residues" evidence="1">
    <location>
        <begin position="78"/>
        <end position="88"/>
    </location>
</feature>
<accession>A0A9Q0N563</accession>
<name>A0A9Q0N563_9DIPT</name>
<keyword evidence="3" id="KW-1185">Reference proteome</keyword>
<proteinExistence type="predicted"/>
<sequence>MMTKGKSQEEGVSIPKDSLFWVALEENLKAVGLPKPPAVGWGAVWTLYQYEMDRLNELENARDEESKKSNQMREEAGQKSNSEPTKLSSDTKDKVTRILDKICKSKL</sequence>
<organism evidence="2 3">
    <name type="scientific">Pseudolycoriella hygida</name>
    <dbReference type="NCBI Taxonomy" id="35572"/>
    <lineage>
        <taxon>Eukaryota</taxon>
        <taxon>Metazoa</taxon>
        <taxon>Ecdysozoa</taxon>
        <taxon>Arthropoda</taxon>
        <taxon>Hexapoda</taxon>
        <taxon>Insecta</taxon>
        <taxon>Pterygota</taxon>
        <taxon>Neoptera</taxon>
        <taxon>Endopterygota</taxon>
        <taxon>Diptera</taxon>
        <taxon>Nematocera</taxon>
        <taxon>Sciaroidea</taxon>
        <taxon>Sciaridae</taxon>
        <taxon>Pseudolycoriella</taxon>
    </lineage>
</organism>
<feature type="region of interest" description="Disordered" evidence="1">
    <location>
        <begin position="60"/>
        <end position="93"/>
    </location>
</feature>
<evidence type="ECO:0000313" key="2">
    <source>
        <dbReference type="EMBL" id="KAJ6643762.1"/>
    </source>
</evidence>
<dbReference type="Proteomes" id="UP001151699">
    <property type="component" value="Chromosome B"/>
</dbReference>
<evidence type="ECO:0000313" key="3">
    <source>
        <dbReference type="Proteomes" id="UP001151699"/>
    </source>
</evidence>
<dbReference type="AlphaFoldDB" id="A0A9Q0N563"/>